<organism evidence="3 4">
    <name type="scientific">Exocentrus adspersus</name>
    <dbReference type="NCBI Taxonomy" id="1586481"/>
    <lineage>
        <taxon>Eukaryota</taxon>
        <taxon>Metazoa</taxon>
        <taxon>Ecdysozoa</taxon>
        <taxon>Arthropoda</taxon>
        <taxon>Hexapoda</taxon>
        <taxon>Insecta</taxon>
        <taxon>Pterygota</taxon>
        <taxon>Neoptera</taxon>
        <taxon>Endopterygota</taxon>
        <taxon>Coleoptera</taxon>
        <taxon>Polyphaga</taxon>
        <taxon>Cucujiformia</taxon>
        <taxon>Chrysomeloidea</taxon>
        <taxon>Cerambycidae</taxon>
        <taxon>Lamiinae</taxon>
        <taxon>Acanthocinini</taxon>
        <taxon>Exocentrus</taxon>
    </lineage>
</organism>
<dbReference type="PANTHER" id="PTHR22255:SF9">
    <property type="entry name" value="LP06548P"/>
    <property type="match status" value="1"/>
</dbReference>
<feature type="non-terminal residue" evidence="3">
    <location>
        <position position="1"/>
    </location>
</feature>
<feature type="transmembrane region" description="Helical" evidence="1">
    <location>
        <begin position="20"/>
        <end position="37"/>
    </location>
</feature>
<evidence type="ECO:0000313" key="3">
    <source>
        <dbReference type="EMBL" id="KAJ8920353.1"/>
    </source>
</evidence>
<dbReference type="Pfam" id="PF23071">
    <property type="entry name" value="DUF7044"/>
    <property type="match status" value="1"/>
</dbReference>
<dbReference type="EMBL" id="JANEYG010000015">
    <property type="protein sequence ID" value="KAJ8920353.1"/>
    <property type="molecule type" value="Genomic_DNA"/>
</dbReference>
<dbReference type="InterPro" id="IPR055472">
    <property type="entry name" value="DUF7044"/>
</dbReference>
<keyword evidence="4" id="KW-1185">Reference proteome</keyword>
<evidence type="ECO:0000259" key="2">
    <source>
        <dbReference type="Pfam" id="PF23071"/>
    </source>
</evidence>
<keyword evidence="1" id="KW-1133">Transmembrane helix</keyword>
<accession>A0AAV8W1L2</accession>
<keyword evidence="1" id="KW-0472">Membrane</keyword>
<dbReference type="AlphaFoldDB" id="A0AAV8W1L2"/>
<dbReference type="Proteomes" id="UP001159042">
    <property type="component" value="Unassembled WGS sequence"/>
</dbReference>
<feature type="domain" description="DUF7044" evidence="2">
    <location>
        <begin position="45"/>
        <end position="96"/>
    </location>
</feature>
<keyword evidence="1" id="KW-0812">Transmembrane</keyword>
<gene>
    <name evidence="3" type="ORF">NQ315_012015</name>
</gene>
<protein>
    <recommendedName>
        <fullName evidence="2">DUF7044 domain-containing protein</fullName>
    </recommendedName>
</protein>
<comment type="caution">
    <text evidence="3">The sequence shown here is derived from an EMBL/GenBank/DDBJ whole genome shotgun (WGS) entry which is preliminary data.</text>
</comment>
<evidence type="ECO:0000313" key="4">
    <source>
        <dbReference type="Proteomes" id="UP001159042"/>
    </source>
</evidence>
<reference evidence="3 4" key="1">
    <citation type="journal article" date="2023" name="Insect Mol. Biol.">
        <title>Genome sequencing provides insights into the evolution of gene families encoding plant cell wall-degrading enzymes in longhorned beetles.</title>
        <authorList>
            <person name="Shin N.R."/>
            <person name="Okamura Y."/>
            <person name="Kirsch R."/>
            <person name="Pauchet Y."/>
        </authorList>
    </citation>
    <scope>NUCLEOTIDE SEQUENCE [LARGE SCALE GENOMIC DNA]</scope>
    <source>
        <strain evidence="3">EAD_L_NR</strain>
    </source>
</reference>
<name>A0AAV8W1L2_9CUCU</name>
<dbReference type="PANTHER" id="PTHR22255">
    <property type="entry name" value="LP06548P"/>
    <property type="match status" value="1"/>
</dbReference>
<sequence length="111" mass="12827">DYKSYNVTKADKRFAMDVPWTSFFIHFTFILFTLHFTSTFKQQGSCYFPARWEGTWFQSGVRQPIVIEGPRLSNKGRCLGSEGDKFLVVDENHYFCSAPNCTILKGQNVHS</sequence>
<proteinExistence type="predicted"/>
<evidence type="ECO:0000256" key="1">
    <source>
        <dbReference type="SAM" id="Phobius"/>
    </source>
</evidence>
<dbReference type="GO" id="GO:0061909">
    <property type="term" value="P:autophagosome-lysosome fusion"/>
    <property type="evidence" value="ECO:0007669"/>
    <property type="project" value="TreeGrafter"/>
</dbReference>